<reference evidence="1" key="2">
    <citation type="journal article" date="2015" name="Data Brief">
        <title>Shoot transcriptome of the giant reed, Arundo donax.</title>
        <authorList>
            <person name="Barrero R.A."/>
            <person name="Guerrero F.D."/>
            <person name="Moolhuijzen P."/>
            <person name="Goolsby J.A."/>
            <person name="Tidwell J."/>
            <person name="Bellgard S.E."/>
            <person name="Bellgard M.I."/>
        </authorList>
    </citation>
    <scope>NUCLEOTIDE SEQUENCE</scope>
    <source>
        <tissue evidence="1">Shoot tissue taken approximately 20 cm above the soil surface</tissue>
    </source>
</reference>
<organism evidence="1">
    <name type="scientific">Arundo donax</name>
    <name type="common">Giant reed</name>
    <name type="synonym">Donax arundinaceus</name>
    <dbReference type="NCBI Taxonomy" id="35708"/>
    <lineage>
        <taxon>Eukaryota</taxon>
        <taxon>Viridiplantae</taxon>
        <taxon>Streptophyta</taxon>
        <taxon>Embryophyta</taxon>
        <taxon>Tracheophyta</taxon>
        <taxon>Spermatophyta</taxon>
        <taxon>Magnoliopsida</taxon>
        <taxon>Liliopsida</taxon>
        <taxon>Poales</taxon>
        <taxon>Poaceae</taxon>
        <taxon>PACMAD clade</taxon>
        <taxon>Arundinoideae</taxon>
        <taxon>Arundineae</taxon>
        <taxon>Arundo</taxon>
    </lineage>
</organism>
<proteinExistence type="predicted"/>
<accession>A0A0A9CHL9</accession>
<dbReference type="EMBL" id="GBRH01222839">
    <property type="protein sequence ID" value="JAD75056.1"/>
    <property type="molecule type" value="Transcribed_RNA"/>
</dbReference>
<reference evidence="1" key="1">
    <citation type="submission" date="2014-09" db="EMBL/GenBank/DDBJ databases">
        <authorList>
            <person name="Magalhaes I.L.F."/>
            <person name="Oliveira U."/>
            <person name="Santos F.R."/>
            <person name="Vidigal T.H.D.A."/>
            <person name="Brescovit A.D."/>
            <person name="Santos A.J."/>
        </authorList>
    </citation>
    <scope>NUCLEOTIDE SEQUENCE</scope>
    <source>
        <tissue evidence="1">Shoot tissue taken approximately 20 cm above the soil surface</tissue>
    </source>
</reference>
<protein>
    <submittedName>
        <fullName evidence="1">Uncharacterized protein</fullName>
    </submittedName>
</protein>
<dbReference type="AlphaFoldDB" id="A0A0A9CHL9"/>
<evidence type="ECO:0000313" key="1">
    <source>
        <dbReference type="EMBL" id="JAD75056.1"/>
    </source>
</evidence>
<sequence length="52" mass="5855">MPSSNMASGFIFRSVFCYSVVAAERTEDCTFCHFIVPLCYPKLHAFQVSTQS</sequence>
<name>A0A0A9CHL9_ARUDO</name>